<dbReference type="PANTHER" id="PTHR47331:SF2">
    <property type="match status" value="1"/>
</dbReference>
<organism evidence="2 3">
    <name type="scientific">Operophtera brumata</name>
    <name type="common">Winter moth</name>
    <name type="synonym">Phalaena brumata</name>
    <dbReference type="NCBI Taxonomy" id="104452"/>
    <lineage>
        <taxon>Eukaryota</taxon>
        <taxon>Metazoa</taxon>
        <taxon>Ecdysozoa</taxon>
        <taxon>Arthropoda</taxon>
        <taxon>Hexapoda</taxon>
        <taxon>Insecta</taxon>
        <taxon>Pterygota</taxon>
        <taxon>Neoptera</taxon>
        <taxon>Endopterygota</taxon>
        <taxon>Lepidoptera</taxon>
        <taxon>Glossata</taxon>
        <taxon>Ditrysia</taxon>
        <taxon>Geometroidea</taxon>
        <taxon>Geometridae</taxon>
        <taxon>Larentiinae</taxon>
        <taxon>Operophtera</taxon>
    </lineage>
</organism>
<dbReference type="Pfam" id="PF18701">
    <property type="entry name" value="DUF5641"/>
    <property type="match status" value="1"/>
</dbReference>
<feature type="non-terminal residue" evidence="2">
    <location>
        <position position="80"/>
    </location>
</feature>
<evidence type="ECO:0000259" key="1">
    <source>
        <dbReference type="Pfam" id="PF18701"/>
    </source>
</evidence>
<dbReference type="PANTHER" id="PTHR47331">
    <property type="entry name" value="PHD-TYPE DOMAIN-CONTAINING PROTEIN"/>
    <property type="match status" value="1"/>
</dbReference>
<keyword evidence="3" id="KW-1185">Reference proteome</keyword>
<proteinExistence type="predicted"/>
<dbReference type="AlphaFoldDB" id="A0A0L7LJW8"/>
<reference evidence="2 3" key="1">
    <citation type="journal article" date="2015" name="Genome Biol. Evol.">
        <title>The genome of winter moth (Operophtera brumata) provides a genomic perspective on sexual dimorphism and phenology.</title>
        <authorList>
            <person name="Derks M.F."/>
            <person name="Smit S."/>
            <person name="Salis L."/>
            <person name="Schijlen E."/>
            <person name="Bossers A."/>
            <person name="Mateman C."/>
            <person name="Pijl A.S."/>
            <person name="de Ridder D."/>
            <person name="Groenen M.A."/>
            <person name="Visser M.E."/>
            <person name="Megens H.J."/>
        </authorList>
    </citation>
    <scope>NUCLEOTIDE SEQUENCE [LARGE SCALE GENOMIC DNA]</scope>
    <source>
        <strain evidence="2">WM2013NL</strain>
        <tissue evidence="2">Head and thorax</tissue>
    </source>
</reference>
<evidence type="ECO:0000313" key="2">
    <source>
        <dbReference type="EMBL" id="KOB75501.1"/>
    </source>
</evidence>
<dbReference type="STRING" id="104452.A0A0L7LJW8"/>
<protein>
    <submittedName>
        <fullName evidence="2">Polyprotein</fullName>
    </submittedName>
</protein>
<name>A0A0L7LJW8_OPEBR</name>
<evidence type="ECO:0000313" key="3">
    <source>
        <dbReference type="Proteomes" id="UP000037510"/>
    </source>
</evidence>
<dbReference type="EMBL" id="JTDY01000902">
    <property type="protein sequence ID" value="KOB75501.1"/>
    <property type="molecule type" value="Genomic_DNA"/>
</dbReference>
<accession>A0A0L7LJW8</accession>
<dbReference type="InterPro" id="IPR040676">
    <property type="entry name" value="DUF5641"/>
</dbReference>
<comment type="caution">
    <text evidence="2">The sequence shown here is derived from an EMBL/GenBank/DDBJ whole genome shotgun (WGS) entry which is preliminary data.</text>
</comment>
<sequence>MLRLRPAEYLPTLAPRGDVRRKQNNIKPGEIVIIADGSLPRNVWPKGQIERVYPGPDGVVRSAEVRTRGGIFRRPTRRLI</sequence>
<gene>
    <name evidence="2" type="ORF">OBRU01_07540</name>
</gene>
<dbReference type="Proteomes" id="UP000037510">
    <property type="component" value="Unassembled WGS sequence"/>
</dbReference>
<feature type="domain" description="DUF5641" evidence="1">
    <location>
        <begin position="7"/>
        <end position="79"/>
    </location>
</feature>